<sequence>MSGPILHAWLLSGLGLGILLLGGDLLVRGAVNLSLRLGVPALIVSLTIVAFGTSAPELLISIKAVMDGLPGIALGNVIGSNTANILLVLGLPAMMATLHTSECNTRRTYQFMILSSLLFIALATRDVFDKLAGLLLLGALVVVLTDAFRTARRHQRAGEHDDLEDIDEADPDMPYWRIALYLLLGLIALPVGANLLIEYASQIARTYGISDAVIGLTLVALGTSLPELATTVMAVLRRQADVALGNVIGSNIFNLLGIIGVASLVGPIRVDPEFLEFDLWVMLAVSLLLIPFVYFGRDITRRWGVVLTVLYVVYILAILK</sequence>
<evidence type="ECO:0000259" key="6">
    <source>
        <dbReference type="Pfam" id="PF01699"/>
    </source>
</evidence>
<feature type="transmembrane region" description="Helical" evidence="5">
    <location>
        <begin position="303"/>
        <end position="319"/>
    </location>
</feature>
<name>A0A2S0MR45_9RHOB</name>
<proteinExistence type="predicted"/>
<feature type="transmembrane region" description="Helical" evidence="5">
    <location>
        <begin position="277"/>
        <end position="296"/>
    </location>
</feature>
<dbReference type="Gene3D" id="1.20.1420.30">
    <property type="entry name" value="NCX, central ion-binding region"/>
    <property type="match status" value="2"/>
</dbReference>
<dbReference type="NCBIfam" id="TIGR00367">
    <property type="entry name" value="calcium/sodium antiporter"/>
    <property type="match status" value="1"/>
</dbReference>
<dbReference type="AlphaFoldDB" id="A0A2S0MR45"/>
<keyword evidence="2 5" id="KW-0812">Transmembrane</keyword>
<organism evidence="7 8">
    <name type="scientific">Pukyongiella litopenaei</name>
    <dbReference type="NCBI Taxonomy" id="2605946"/>
    <lineage>
        <taxon>Bacteria</taxon>
        <taxon>Pseudomonadati</taxon>
        <taxon>Pseudomonadota</taxon>
        <taxon>Alphaproteobacteria</taxon>
        <taxon>Rhodobacterales</taxon>
        <taxon>Paracoccaceae</taxon>
        <taxon>Pukyongiella</taxon>
    </lineage>
</organism>
<dbReference type="InterPro" id="IPR044880">
    <property type="entry name" value="NCX_ion-bd_dom_sf"/>
</dbReference>
<evidence type="ECO:0000256" key="4">
    <source>
        <dbReference type="ARBA" id="ARBA00023136"/>
    </source>
</evidence>
<keyword evidence="4 5" id="KW-0472">Membrane</keyword>
<dbReference type="GO" id="GO:0008273">
    <property type="term" value="F:calcium, potassium:sodium antiporter activity"/>
    <property type="evidence" value="ECO:0007669"/>
    <property type="project" value="TreeGrafter"/>
</dbReference>
<dbReference type="Pfam" id="PF01699">
    <property type="entry name" value="Na_Ca_ex"/>
    <property type="match status" value="2"/>
</dbReference>
<dbReference type="PANTHER" id="PTHR10846">
    <property type="entry name" value="SODIUM/POTASSIUM/CALCIUM EXCHANGER"/>
    <property type="match status" value="1"/>
</dbReference>
<dbReference type="GO" id="GO:0005886">
    <property type="term" value="C:plasma membrane"/>
    <property type="evidence" value="ECO:0007669"/>
    <property type="project" value="TreeGrafter"/>
</dbReference>
<evidence type="ECO:0000256" key="2">
    <source>
        <dbReference type="ARBA" id="ARBA00022692"/>
    </source>
</evidence>
<feature type="transmembrane region" description="Helical" evidence="5">
    <location>
        <begin position="243"/>
        <end position="265"/>
    </location>
</feature>
<dbReference type="InterPro" id="IPR004481">
    <property type="entry name" value="K/Na/Ca-exchanger"/>
</dbReference>
<dbReference type="GO" id="GO:0005262">
    <property type="term" value="F:calcium channel activity"/>
    <property type="evidence" value="ECO:0007669"/>
    <property type="project" value="TreeGrafter"/>
</dbReference>
<protein>
    <submittedName>
        <fullName evidence="7">Calcium/sodium antiporter</fullName>
    </submittedName>
</protein>
<comment type="subcellular location">
    <subcellularLocation>
        <location evidence="1">Membrane</location>
        <topology evidence="1">Multi-pass membrane protein</topology>
    </subcellularLocation>
</comment>
<feature type="domain" description="Sodium/calcium exchanger membrane region" evidence="6">
    <location>
        <begin position="179"/>
        <end position="318"/>
    </location>
</feature>
<dbReference type="Proteomes" id="UP000237655">
    <property type="component" value="Chromosome"/>
</dbReference>
<dbReference type="PANTHER" id="PTHR10846:SF8">
    <property type="entry name" value="INNER MEMBRANE PROTEIN YRBG"/>
    <property type="match status" value="1"/>
</dbReference>
<keyword evidence="3 5" id="KW-1133">Transmembrane helix</keyword>
<evidence type="ECO:0000256" key="3">
    <source>
        <dbReference type="ARBA" id="ARBA00022989"/>
    </source>
</evidence>
<reference evidence="8" key="1">
    <citation type="submission" date="2018-03" db="EMBL/GenBank/DDBJ databases">
        <title>Genomic analysis of the strain SH-1 isolated from shrimp intestine.</title>
        <authorList>
            <person name="Kim Y.-S."/>
            <person name="Kim S.-E."/>
            <person name="Kim K.-H."/>
        </authorList>
    </citation>
    <scope>NUCLEOTIDE SEQUENCE [LARGE SCALE GENOMIC DNA]</scope>
    <source>
        <strain evidence="8">SH-1</strain>
    </source>
</reference>
<gene>
    <name evidence="7" type="ORF">C6Y53_12010</name>
</gene>
<dbReference type="RefSeq" id="WP_106472656.1">
    <property type="nucleotide sequence ID" value="NZ_CP027665.1"/>
</dbReference>
<evidence type="ECO:0000256" key="1">
    <source>
        <dbReference type="ARBA" id="ARBA00004141"/>
    </source>
</evidence>
<evidence type="ECO:0000313" key="7">
    <source>
        <dbReference type="EMBL" id="AVO38342.1"/>
    </source>
</evidence>
<feature type="transmembrane region" description="Helical" evidence="5">
    <location>
        <begin position="108"/>
        <end position="125"/>
    </location>
</feature>
<feature type="transmembrane region" description="Helical" evidence="5">
    <location>
        <begin position="178"/>
        <end position="200"/>
    </location>
</feature>
<feature type="transmembrane region" description="Helical" evidence="5">
    <location>
        <begin position="39"/>
        <end position="60"/>
    </location>
</feature>
<feature type="transmembrane region" description="Helical" evidence="5">
    <location>
        <begin position="72"/>
        <end position="96"/>
    </location>
</feature>
<dbReference type="KEGG" id="thas:C6Y53_12010"/>
<dbReference type="InterPro" id="IPR004837">
    <property type="entry name" value="NaCa_Exmemb"/>
</dbReference>
<feature type="domain" description="Sodium/calcium exchanger membrane region" evidence="6">
    <location>
        <begin position="7"/>
        <end position="144"/>
    </location>
</feature>
<dbReference type="EMBL" id="CP027665">
    <property type="protein sequence ID" value="AVO38342.1"/>
    <property type="molecule type" value="Genomic_DNA"/>
</dbReference>
<feature type="transmembrane region" description="Helical" evidence="5">
    <location>
        <begin position="6"/>
        <end position="27"/>
    </location>
</feature>
<evidence type="ECO:0000313" key="8">
    <source>
        <dbReference type="Proteomes" id="UP000237655"/>
    </source>
</evidence>
<evidence type="ECO:0000256" key="5">
    <source>
        <dbReference type="SAM" id="Phobius"/>
    </source>
</evidence>
<keyword evidence="8" id="KW-1185">Reference proteome</keyword>
<accession>A0A2S0MR45</accession>
<dbReference type="GO" id="GO:0006874">
    <property type="term" value="P:intracellular calcium ion homeostasis"/>
    <property type="evidence" value="ECO:0007669"/>
    <property type="project" value="TreeGrafter"/>
</dbReference>